<feature type="domain" description="Esterase Ig-like N-terminal" evidence="3">
    <location>
        <begin position="38"/>
        <end position="182"/>
    </location>
</feature>
<evidence type="ECO:0000256" key="1">
    <source>
        <dbReference type="ARBA" id="ARBA00022729"/>
    </source>
</evidence>
<dbReference type="Gene3D" id="2.60.40.2180">
    <property type="match status" value="1"/>
</dbReference>
<accession>A0A3S4XVV7</accession>
<name>A0A3S4XVV7_MANHA</name>
<organism evidence="4 5">
    <name type="scientific">Mannheimia haemolytica</name>
    <name type="common">Pasteurella haemolytica</name>
    <dbReference type="NCBI Taxonomy" id="75985"/>
    <lineage>
        <taxon>Bacteria</taxon>
        <taxon>Pseudomonadati</taxon>
        <taxon>Pseudomonadota</taxon>
        <taxon>Gammaproteobacteria</taxon>
        <taxon>Pasteurellales</taxon>
        <taxon>Pasteurellaceae</taxon>
        <taxon>Mannheimia</taxon>
    </lineage>
</organism>
<sequence length="455" mass="50854">MRWIFLGENYAEKTLLFTLLLSHSLYAEDMIQENKSVNITLLAEITAQGQKINGVALAYPDNVLSGSDLRQLYQVKTALDSAEKENRSVLKAYVNNEPKVTALPQAGKFVIIELDTADKNAATYSVKDANKAPMKFKSKDENGNIVETEKVQAVKIPEFFANRLIYSVEQKGLLKLTSGTTLGKAEWTQTAEPDKIKTPYLDDFVAKQVSLDKSENKLNYRLYSPLQKNGEKYPLVIFLHGSGQVGSDNLAHLLSSKGAIATLPYAPSFVLAPQYDQVFDPFDNPAKGQKGGIHWQTENRINLVLKMIDETLKANPQIDTTRIYINGLSRGAEGGLNLLLARPNFFAGALLMSGREAYTNEWVDGNATKTNLAAIKHIPIWFFHSKEDKVSPVKGSRINYRILKDELNAPNVKYTEFTFEQAGDNGIVNNNPHNTWDAVYNSPEVIGWLLQQKRH</sequence>
<evidence type="ECO:0000259" key="3">
    <source>
        <dbReference type="Pfam" id="PF18435"/>
    </source>
</evidence>
<dbReference type="InterPro" id="IPR003140">
    <property type="entry name" value="PLipase/COase/thioEstase"/>
</dbReference>
<dbReference type="Proteomes" id="UP000271188">
    <property type="component" value="Chromosome"/>
</dbReference>
<gene>
    <name evidence="4" type="ORF">NCTC10643_00662</name>
</gene>
<dbReference type="Gene3D" id="3.40.50.1820">
    <property type="entry name" value="alpha/beta hydrolase"/>
    <property type="match status" value="1"/>
</dbReference>
<dbReference type="InterPro" id="IPR050955">
    <property type="entry name" value="Plant_Biomass_Hydrol_Est"/>
</dbReference>
<reference evidence="4" key="1">
    <citation type="submission" date="2018-12" db="EMBL/GenBank/DDBJ databases">
        <authorList>
            <consortium name="Pathogen Informatics"/>
        </authorList>
    </citation>
    <scope>NUCLEOTIDE SEQUENCE [LARGE SCALE GENOMIC DNA]</scope>
    <source>
        <strain evidence="4">NCTC10643</strain>
    </source>
</reference>
<dbReference type="Pfam" id="PF02230">
    <property type="entry name" value="Abhydrolase_2"/>
    <property type="match status" value="1"/>
</dbReference>
<protein>
    <submittedName>
        <fullName evidence="4">Poly(3-hydroxybutyrate) depolymerase</fullName>
    </submittedName>
</protein>
<keyword evidence="1" id="KW-0732">Signal</keyword>
<dbReference type="InterPro" id="IPR029058">
    <property type="entry name" value="AB_hydrolase_fold"/>
</dbReference>
<evidence type="ECO:0000313" key="4">
    <source>
        <dbReference type="EMBL" id="VEI75918.1"/>
    </source>
</evidence>
<dbReference type="InterPro" id="IPR041172">
    <property type="entry name" value="EstA_Ig-like_N"/>
</dbReference>
<dbReference type="AlphaFoldDB" id="A0A3S4XVV7"/>
<evidence type="ECO:0000313" key="5">
    <source>
        <dbReference type="Proteomes" id="UP000271188"/>
    </source>
</evidence>
<evidence type="ECO:0000259" key="2">
    <source>
        <dbReference type="Pfam" id="PF02230"/>
    </source>
</evidence>
<dbReference type="SUPFAM" id="SSF53474">
    <property type="entry name" value="alpha/beta-Hydrolases"/>
    <property type="match status" value="1"/>
</dbReference>
<dbReference type="EMBL" id="LR134495">
    <property type="protein sequence ID" value="VEI75918.1"/>
    <property type="molecule type" value="Genomic_DNA"/>
</dbReference>
<dbReference type="PANTHER" id="PTHR43037">
    <property type="entry name" value="UNNAMED PRODUCT-RELATED"/>
    <property type="match status" value="1"/>
</dbReference>
<proteinExistence type="predicted"/>
<dbReference type="Pfam" id="PF18435">
    <property type="entry name" value="EstA_Ig_like"/>
    <property type="match status" value="1"/>
</dbReference>
<dbReference type="GO" id="GO:0016787">
    <property type="term" value="F:hydrolase activity"/>
    <property type="evidence" value="ECO:0007669"/>
    <property type="project" value="InterPro"/>
</dbReference>
<dbReference type="PANTHER" id="PTHR43037:SF1">
    <property type="entry name" value="BLL1128 PROTEIN"/>
    <property type="match status" value="1"/>
</dbReference>
<feature type="domain" description="Phospholipase/carboxylesterase/thioesterase" evidence="2">
    <location>
        <begin position="230"/>
        <end position="415"/>
    </location>
</feature>